<dbReference type="AlphaFoldDB" id="A0A7X0SJM1"/>
<evidence type="ECO:0000313" key="7">
    <source>
        <dbReference type="Proteomes" id="UP000564644"/>
    </source>
</evidence>
<comment type="caution">
    <text evidence="6">The sequence shown here is derived from an EMBL/GenBank/DDBJ whole genome shotgun (WGS) entry which is preliminary data.</text>
</comment>
<dbReference type="InterPro" id="IPR036922">
    <property type="entry name" value="Rieske_2Fe-2S_sf"/>
</dbReference>
<dbReference type="EMBL" id="JACJVO010000009">
    <property type="protein sequence ID" value="MBB6731172.1"/>
    <property type="molecule type" value="Genomic_DNA"/>
</dbReference>
<protein>
    <submittedName>
        <fullName evidence="6">Rieske (2Fe-2S) protein</fullName>
    </submittedName>
</protein>
<dbReference type="InterPro" id="IPR017941">
    <property type="entry name" value="Rieske_2Fe-2S"/>
</dbReference>
<keyword evidence="1" id="KW-0001">2Fe-2S</keyword>
<evidence type="ECO:0000256" key="4">
    <source>
        <dbReference type="ARBA" id="ARBA00023014"/>
    </source>
</evidence>
<dbReference type="PROSITE" id="PS51296">
    <property type="entry name" value="RIESKE"/>
    <property type="match status" value="1"/>
</dbReference>
<feature type="domain" description="Rieske" evidence="5">
    <location>
        <begin position="4"/>
        <end position="96"/>
    </location>
</feature>
<dbReference type="GO" id="GO:0016705">
    <property type="term" value="F:oxidoreductase activity, acting on paired donors, with incorporation or reduction of molecular oxygen"/>
    <property type="evidence" value="ECO:0007669"/>
    <property type="project" value="UniProtKB-ARBA"/>
</dbReference>
<evidence type="ECO:0000256" key="1">
    <source>
        <dbReference type="ARBA" id="ARBA00022714"/>
    </source>
</evidence>
<dbReference type="Proteomes" id="UP000564644">
    <property type="component" value="Unassembled WGS sequence"/>
</dbReference>
<gene>
    <name evidence="6" type="ORF">H7C18_09665</name>
</gene>
<sequence>MSEDHLIGPADEYAKLPAEVEVDGTPYWLVRKGEKGYGLLMAICPHAGGDVRKIDGMFFCPLHFWTFDENDGSCLNMADERLMRRNVENRNGVLYAIGSPY</sequence>
<dbReference type="SUPFAM" id="SSF50022">
    <property type="entry name" value="ISP domain"/>
    <property type="match status" value="1"/>
</dbReference>
<name>A0A7X0SJM1_9BACL</name>
<keyword evidence="3" id="KW-0408">Iron</keyword>
<dbReference type="GO" id="GO:0004497">
    <property type="term" value="F:monooxygenase activity"/>
    <property type="evidence" value="ECO:0007669"/>
    <property type="project" value="UniProtKB-ARBA"/>
</dbReference>
<dbReference type="Pfam" id="PF00355">
    <property type="entry name" value="Rieske"/>
    <property type="match status" value="1"/>
</dbReference>
<evidence type="ECO:0000256" key="2">
    <source>
        <dbReference type="ARBA" id="ARBA00022723"/>
    </source>
</evidence>
<reference evidence="6 7" key="1">
    <citation type="submission" date="2020-08" db="EMBL/GenBank/DDBJ databases">
        <title>Cohnella phylogeny.</title>
        <authorList>
            <person name="Dunlap C."/>
        </authorList>
    </citation>
    <scope>NUCLEOTIDE SEQUENCE [LARGE SCALE GENOMIC DNA]</scope>
    <source>
        <strain evidence="6 7">CBP 2801</strain>
    </source>
</reference>
<dbReference type="GO" id="GO:0051537">
    <property type="term" value="F:2 iron, 2 sulfur cluster binding"/>
    <property type="evidence" value="ECO:0007669"/>
    <property type="project" value="UniProtKB-KW"/>
</dbReference>
<evidence type="ECO:0000313" key="6">
    <source>
        <dbReference type="EMBL" id="MBB6731172.1"/>
    </source>
</evidence>
<keyword evidence="7" id="KW-1185">Reference proteome</keyword>
<dbReference type="GO" id="GO:0046872">
    <property type="term" value="F:metal ion binding"/>
    <property type="evidence" value="ECO:0007669"/>
    <property type="project" value="UniProtKB-KW"/>
</dbReference>
<keyword evidence="2" id="KW-0479">Metal-binding</keyword>
<keyword evidence="4" id="KW-0411">Iron-sulfur</keyword>
<evidence type="ECO:0000259" key="5">
    <source>
        <dbReference type="PROSITE" id="PS51296"/>
    </source>
</evidence>
<proteinExistence type="predicted"/>
<dbReference type="RefSeq" id="WP_185128807.1">
    <property type="nucleotide sequence ID" value="NZ_JACJVO010000009.1"/>
</dbReference>
<organism evidence="6 7">
    <name type="scientific">Cohnella zeiphila</name>
    <dbReference type="NCBI Taxonomy" id="2761120"/>
    <lineage>
        <taxon>Bacteria</taxon>
        <taxon>Bacillati</taxon>
        <taxon>Bacillota</taxon>
        <taxon>Bacilli</taxon>
        <taxon>Bacillales</taxon>
        <taxon>Paenibacillaceae</taxon>
        <taxon>Cohnella</taxon>
    </lineage>
</organism>
<dbReference type="Gene3D" id="2.102.10.10">
    <property type="entry name" value="Rieske [2Fe-2S] iron-sulphur domain"/>
    <property type="match status" value="1"/>
</dbReference>
<dbReference type="CDD" id="cd03467">
    <property type="entry name" value="Rieske"/>
    <property type="match status" value="1"/>
</dbReference>
<evidence type="ECO:0000256" key="3">
    <source>
        <dbReference type="ARBA" id="ARBA00023004"/>
    </source>
</evidence>
<accession>A0A7X0SJM1</accession>